<dbReference type="EMBL" id="FYEK01000028">
    <property type="protein sequence ID" value="SNB65879.1"/>
    <property type="molecule type" value="Genomic_DNA"/>
</dbReference>
<organism evidence="1 2">
    <name type="scientific">Thermoflexus hugenholtzii JAD2</name>
    <dbReference type="NCBI Taxonomy" id="877466"/>
    <lineage>
        <taxon>Bacteria</taxon>
        <taxon>Bacillati</taxon>
        <taxon>Chloroflexota</taxon>
        <taxon>Thermoflexia</taxon>
        <taxon>Thermoflexales</taxon>
        <taxon>Thermoflexaceae</taxon>
        <taxon>Thermoflexus</taxon>
    </lineage>
</organism>
<name>A0A212R1J1_9CHLR</name>
<gene>
    <name evidence="1" type="ORF">SAMN02746019_00000140</name>
</gene>
<dbReference type="GO" id="GO:0009036">
    <property type="term" value="F:type II site-specific deoxyribonuclease activity"/>
    <property type="evidence" value="ECO:0007669"/>
    <property type="project" value="InterPro"/>
</dbReference>
<evidence type="ECO:0000313" key="1">
    <source>
        <dbReference type="EMBL" id="SNB65879.1"/>
    </source>
</evidence>
<protein>
    <submittedName>
        <fullName evidence="1">MjaI restriction endonuclease</fullName>
    </submittedName>
</protein>
<accession>A0A212R1J1</accession>
<dbReference type="Proteomes" id="UP000197025">
    <property type="component" value="Unassembled WGS sequence"/>
</dbReference>
<dbReference type="GO" id="GO:0009307">
    <property type="term" value="P:DNA restriction-modification system"/>
    <property type="evidence" value="ECO:0007669"/>
    <property type="project" value="InterPro"/>
</dbReference>
<keyword evidence="1" id="KW-0378">Hydrolase</keyword>
<dbReference type="Pfam" id="PF09568">
    <property type="entry name" value="RE_MjaI"/>
    <property type="match status" value="1"/>
</dbReference>
<proteinExistence type="predicted"/>
<reference evidence="2" key="1">
    <citation type="submission" date="2017-06" db="EMBL/GenBank/DDBJ databases">
        <authorList>
            <person name="Varghese N."/>
            <person name="Submissions S."/>
        </authorList>
    </citation>
    <scope>NUCLEOTIDE SEQUENCE [LARGE SCALE GENOMIC DNA]</scope>
    <source>
        <strain evidence="2">JAD2</strain>
    </source>
</reference>
<dbReference type="AlphaFoldDB" id="A0A212R1J1"/>
<evidence type="ECO:0000313" key="2">
    <source>
        <dbReference type="Proteomes" id="UP000197025"/>
    </source>
</evidence>
<dbReference type="OrthoDB" id="1729685at2"/>
<dbReference type="RefSeq" id="WP_088571276.1">
    <property type="nucleotide sequence ID" value="NZ_FYEK01000028.1"/>
</dbReference>
<keyword evidence="1" id="KW-0540">Nuclease</keyword>
<dbReference type="InterPro" id="IPR019068">
    <property type="entry name" value="Restrct_endonuc_II_MjaI"/>
</dbReference>
<sequence>MRSSKEWVLNIAFNRWQFNRPRYVGRLSESIRACAPRTLEDWERYYFENVRPEGPLLGHDMREHLAEVARRLYVKISEQLRAEIDQITEKDCLDYVHDVVIRRTFEGYVTEKKTIYEQLQERLGVEILPAPDEWDRRYNVDFYIPVGNKAVGIQVKPITYQQAPEAHRWHEWMERSHARFQQEQGGKVFVVFSITEKGGRKRIWNEEVVETIREELGRLRAEAGEGSGQGA</sequence>
<dbReference type="GO" id="GO:0003677">
    <property type="term" value="F:DNA binding"/>
    <property type="evidence" value="ECO:0007669"/>
    <property type="project" value="InterPro"/>
</dbReference>
<keyword evidence="2" id="KW-1185">Reference proteome</keyword>
<dbReference type="InParanoid" id="A0A212R1J1"/>
<keyword evidence="1" id="KW-0255">Endonuclease</keyword>